<dbReference type="GO" id="GO:0005829">
    <property type="term" value="C:cytosol"/>
    <property type="evidence" value="ECO:0007669"/>
    <property type="project" value="TreeGrafter"/>
</dbReference>
<evidence type="ECO:0000313" key="2">
    <source>
        <dbReference type="Proteomes" id="UP001304300"/>
    </source>
</evidence>
<organism evidence="1 2">
    <name type="scientific">Rubellicoccus peritrichatus</name>
    <dbReference type="NCBI Taxonomy" id="3080537"/>
    <lineage>
        <taxon>Bacteria</taxon>
        <taxon>Pseudomonadati</taxon>
        <taxon>Verrucomicrobiota</taxon>
        <taxon>Opitutia</taxon>
        <taxon>Puniceicoccales</taxon>
        <taxon>Cerasicoccaceae</taxon>
        <taxon>Rubellicoccus</taxon>
    </lineage>
</organism>
<sequence length="151" mass="17278">MIFDHLDKADAYALGAPWQKAFEFLRTLGPDSEEGEFQLDGDRLFAKVMSYETRTPEEGNVEAHRQYADIQVCLHEAEGIDLFYTDHLKPRTDYDSEKDLIFFQPEAQLIGRVDMHPGFFCVLYPQDAHRPQMIVGSGKKLIKKAVVKVAL</sequence>
<proteinExistence type="predicted"/>
<dbReference type="NCBIfam" id="TIGR00022">
    <property type="entry name" value="YhcH/YjgK/YiaL family protein"/>
    <property type="match status" value="1"/>
</dbReference>
<accession>A0AAQ3QXM4</accession>
<dbReference type="Proteomes" id="UP001304300">
    <property type="component" value="Chromosome"/>
</dbReference>
<dbReference type="AlphaFoldDB" id="A0AAQ3QXM4"/>
<protein>
    <submittedName>
        <fullName evidence="1">YhcH/YjgK/YiaL family protein</fullName>
    </submittedName>
</protein>
<dbReference type="RefSeq" id="WP_317835540.1">
    <property type="nucleotide sequence ID" value="NZ_CP136920.1"/>
</dbReference>
<evidence type="ECO:0000313" key="1">
    <source>
        <dbReference type="EMBL" id="WOO43005.1"/>
    </source>
</evidence>
<dbReference type="Pfam" id="PF04074">
    <property type="entry name" value="DUF386"/>
    <property type="match status" value="1"/>
</dbReference>
<dbReference type="Gene3D" id="2.60.120.370">
    <property type="entry name" value="YhcH/YjgK/YiaL"/>
    <property type="match status" value="1"/>
</dbReference>
<dbReference type="EMBL" id="CP136920">
    <property type="protein sequence ID" value="WOO43005.1"/>
    <property type="molecule type" value="Genomic_DNA"/>
</dbReference>
<name>A0AAQ3QXM4_9BACT</name>
<dbReference type="InterPro" id="IPR004375">
    <property type="entry name" value="NanQ/TabA/YiaL"/>
</dbReference>
<dbReference type="PANTHER" id="PTHR34986">
    <property type="entry name" value="EVOLVED BETA-GALACTOSIDASE SUBUNIT BETA"/>
    <property type="match status" value="1"/>
</dbReference>
<keyword evidence="2" id="KW-1185">Reference proteome</keyword>
<dbReference type="PANTHER" id="PTHR34986:SF1">
    <property type="entry name" value="PROTEIN YIAL"/>
    <property type="match status" value="1"/>
</dbReference>
<reference evidence="1 2" key="1">
    <citation type="submission" date="2023-10" db="EMBL/GenBank/DDBJ databases">
        <title>Rubellicoccus peritrichatus gen. nov., sp. nov., isolated from an algae of coral reef tank.</title>
        <authorList>
            <person name="Luo J."/>
        </authorList>
    </citation>
    <scope>NUCLEOTIDE SEQUENCE [LARGE SCALE GENOMIC DNA]</scope>
    <source>
        <strain evidence="1 2">CR14</strain>
    </source>
</reference>
<dbReference type="KEGG" id="puo:RZN69_07860"/>
<dbReference type="SUPFAM" id="SSF51197">
    <property type="entry name" value="Clavaminate synthase-like"/>
    <property type="match status" value="1"/>
</dbReference>
<dbReference type="InterPro" id="IPR037012">
    <property type="entry name" value="NanQ/TabA/YiaL_sf"/>
</dbReference>
<gene>
    <name evidence="1" type="ORF">RZN69_07860</name>
</gene>